<feature type="region of interest" description="Disordered" evidence="11">
    <location>
        <begin position="1280"/>
        <end position="1332"/>
    </location>
</feature>
<organism evidence="13 14">
    <name type="scientific">Plasmodium gonderi</name>
    <dbReference type="NCBI Taxonomy" id="77519"/>
    <lineage>
        <taxon>Eukaryota</taxon>
        <taxon>Sar</taxon>
        <taxon>Alveolata</taxon>
        <taxon>Apicomplexa</taxon>
        <taxon>Aconoidasida</taxon>
        <taxon>Haemosporida</taxon>
        <taxon>Plasmodiidae</taxon>
        <taxon>Plasmodium</taxon>
        <taxon>Plasmodium (Plasmodium)</taxon>
    </lineage>
</organism>
<dbReference type="GO" id="GO:0005267">
    <property type="term" value="F:potassium channel activity"/>
    <property type="evidence" value="ECO:0007669"/>
    <property type="project" value="UniProtKB-KW"/>
</dbReference>
<accession>A0A1Y1JN47</accession>
<keyword evidence="2" id="KW-0813">Transport</keyword>
<keyword evidence="8" id="KW-0406">Ion transport</keyword>
<dbReference type="PANTHER" id="PTHR10027:SF10">
    <property type="entry name" value="SLOWPOKE 2, ISOFORM D"/>
    <property type="match status" value="1"/>
</dbReference>
<evidence type="ECO:0000256" key="11">
    <source>
        <dbReference type="SAM" id="MobiDB-lite"/>
    </source>
</evidence>
<protein>
    <recommendedName>
        <fullName evidence="15">Potassium channel</fullName>
    </recommendedName>
</protein>
<comment type="subcellular location">
    <subcellularLocation>
        <location evidence="1">Membrane</location>
        <topology evidence="1">Multi-pass membrane protein</topology>
    </subcellularLocation>
</comment>
<feature type="transmembrane region" description="Helical" evidence="12">
    <location>
        <begin position="639"/>
        <end position="658"/>
    </location>
</feature>
<feature type="transmembrane region" description="Helical" evidence="12">
    <location>
        <begin position="12"/>
        <end position="31"/>
    </location>
</feature>
<keyword evidence="3" id="KW-0633">Potassium transport</keyword>
<dbReference type="OrthoDB" id="392191at2759"/>
<dbReference type="Proteomes" id="UP000195521">
    <property type="component" value="Unassembled WGS sequence"/>
</dbReference>
<evidence type="ECO:0000313" key="14">
    <source>
        <dbReference type="Proteomes" id="UP000195521"/>
    </source>
</evidence>
<feature type="compositionally biased region" description="Basic and acidic residues" evidence="11">
    <location>
        <begin position="1318"/>
        <end position="1330"/>
    </location>
</feature>
<keyword evidence="4 12" id="KW-0812">Transmembrane</keyword>
<feature type="compositionally biased region" description="Basic and acidic residues" evidence="11">
    <location>
        <begin position="1296"/>
        <end position="1311"/>
    </location>
</feature>
<feature type="compositionally biased region" description="Polar residues" evidence="11">
    <location>
        <begin position="907"/>
        <end position="920"/>
    </location>
</feature>
<evidence type="ECO:0008006" key="15">
    <source>
        <dbReference type="Google" id="ProtNLM"/>
    </source>
</evidence>
<evidence type="ECO:0000256" key="6">
    <source>
        <dbReference type="ARBA" id="ARBA00022958"/>
    </source>
</evidence>
<proteinExistence type="predicted"/>
<evidence type="ECO:0000256" key="3">
    <source>
        <dbReference type="ARBA" id="ARBA00022538"/>
    </source>
</evidence>
<sequence length="1756" mass="208405">MITTRILLERVVFVAILVGATIFFIDFMKIYDVSIGYKSFFSLLLIYIVSYFLAILPEISNSIKYTLLYKTRKQKIYSYSLKKDESTRRKNSDRDLKLDHLIDTNFLYMNQDSYQMVNCDNSYTTSENCSGDEAYAFFTDKIQLSDETSSVGDVNKPYHTNIKGTSEFYRDTKRRHRKRGKQKERYRKNDINDYVLNKRGKHKKYIIDSCEEFEKICLNDQRKTLKMKDKIIKYIELNDSENSKEAHVDVEAADGAAVDGVAMDEMLLKFNGKNFGEYYNPHNGIDVKANKKNIGSFLYDTKYLNIQNEEYTEENIRFEKDRKKYLCFKLNNMLRKQREIKKWKTSYFSGFRSNTNMYTLHSFYDRNKHIPKDTDFSRWHNLLLKLIVNIQVVFVKFCKNTSFIISDLIITLMLHIAWLSVYKYLQRNNVDTDTGMFNWNTESIPAIFTTIEGYIQYFILYDMCIKFFLFFSAKHILSFWFLLNLMNSPFLYILVSYVTNSPFKKHGWLYLTCPFRFLNFLRIENLFGQSNNHNKINFPVITLSIQILVVIYTYACIHFLIEQPCRGDYQIYDYIFSGMQTVSTAAMGRGTCFPYTLQAKITHTFYIFMIFTYIHYKIRYLKNHMVEEKKIYGKIPNIGARYFVIIGHIKPISLYVIINELQSTYNNLDEIIFLTSLPVKFYLNIIRLLNKKGSCQISLCLYDLNKPFPLKIKKIISYSRGIFICNNVMNTHHNINNDMETLKRHNEITSLGPFNKYISVLLNNMCNHNILLKRSNRNVICLNELKMKLFAKTLDDCPGMFFLILLFFINTPQKLKSKYTYILSKYFNNLQMKLNQEISFFASSDEEDIQQENHKTKQRESDRKGVQNNDKQIKHNKKKQCNFKSMHNFIFKNNLHYSEEDRAGERMTSQSSTASRKNNESNFCKIEFKTRKSEREENSAHGRDECNRDGCSRDGWERNKRDNAGLKENHPDLNSVHFKKGKSARYSVSFLKRMKCATQNGKKKKIPLRSFLSHDFDENICFNSYNNYMHYIKGIRYNIYKIKLPCSFLNFHFISIVQYMYMNYNAFLIGIINKYDEIVLNPVHFVYNSLDVQFILLTDKYNILQKIQNTKKVQLDWLNNIDYVKIKKNEPSKEKKSHKYEISPSHSQHDYYIEMNKLKNQNGIYFNPVLNIFRVDNYLLALEVFRIKRGIYHPCMEKGTSSRNDHSNDRILHQQKRKNNPPESLNYESLNSESLNSESLNSKSLNSKPLNYESLNSKSLNSKPLNYESLNYESLNSKSLNAKPLNSKPLNSESLNLHKGEASREERKSARGEQNGEINHRQEHGCKESDPNATNALRRKQKEDFILLIYWPQSINTFLKVLHKRKKHNIIILSDQIPSYIHNNKLPKYNICYIQKSPLILFNLILSGILCCKKCIIFKNYLKLNSHHNIISYNEKAENINYFDYMCERNDSDLIIIFNNIQNIFRRRDINDSLVDYYIQEESTEKNRYDNYLFKKKKQEKKKNFENEHVEGGNCQNVKEELSQNENMDKIYSNLRNNKNKNIKRNIYLLIELNNTLSVQYLNNEMYTNVDILKKKRNKMVNMSKAHNLLFIENYKKQIHFFKYGNLLVENIYKKIEHIFVDNYYFYLYFLQFTSASVFIDELIYHFIGYTFPIKNNSLSINTIEAFINGTYADTSKTIKTDLLLKNINPKYHSRNFFFLFQKYLKRGSIIIGIYRCNEENNMNIVIPCPQRNFIMHRTDKVYVIQSEYKTREGHP</sequence>
<evidence type="ECO:0000256" key="5">
    <source>
        <dbReference type="ARBA" id="ARBA00022826"/>
    </source>
</evidence>
<feature type="region of interest" description="Disordered" evidence="11">
    <location>
        <begin position="901"/>
        <end position="920"/>
    </location>
</feature>
<evidence type="ECO:0000256" key="10">
    <source>
        <dbReference type="ARBA" id="ARBA00023303"/>
    </source>
</evidence>
<reference evidence="14" key="1">
    <citation type="submission" date="2017-04" db="EMBL/GenBank/DDBJ databases">
        <title>Plasmodium gonderi genome.</title>
        <authorList>
            <person name="Arisue N."/>
            <person name="Honma H."/>
            <person name="Kawai S."/>
            <person name="Tougan T."/>
            <person name="Tanabe K."/>
            <person name="Horii T."/>
        </authorList>
    </citation>
    <scope>NUCLEOTIDE SEQUENCE [LARGE SCALE GENOMIC DNA]</scope>
    <source>
        <strain evidence="14">ATCC 30045</strain>
    </source>
</reference>
<keyword evidence="6" id="KW-0630">Potassium</keyword>
<feature type="region of interest" description="Disordered" evidence="11">
    <location>
        <begin position="932"/>
        <end position="952"/>
    </location>
</feature>
<dbReference type="PANTHER" id="PTHR10027">
    <property type="entry name" value="CALCIUM-ACTIVATED POTASSIUM CHANNEL ALPHA CHAIN"/>
    <property type="match status" value="1"/>
</dbReference>
<evidence type="ECO:0000256" key="8">
    <source>
        <dbReference type="ARBA" id="ARBA00023065"/>
    </source>
</evidence>
<keyword evidence="10" id="KW-0407">Ion channel</keyword>
<evidence type="ECO:0000256" key="12">
    <source>
        <dbReference type="SAM" id="Phobius"/>
    </source>
</evidence>
<feature type="transmembrane region" description="Helical" evidence="12">
    <location>
        <begin position="444"/>
        <end position="464"/>
    </location>
</feature>
<keyword evidence="14" id="KW-1185">Reference proteome</keyword>
<feature type="transmembrane region" description="Helical" evidence="12">
    <location>
        <begin position="476"/>
        <end position="495"/>
    </location>
</feature>
<dbReference type="GeneID" id="39749613"/>
<dbReference type="InterPro" id="IPR047871">
    <property type="entry name" value="K_chnl_Slo-like"/>
</dbReference>
<evidence type="ECO:0000256" key="2">
    <source>
        <dbReference type="ARBA" id="ARBA00022448"/>
    </source>
</evidence>
<feature type="transmembrane region" description="Helical" evidence="12">
    <location>
        <begin position="536"/>
        <end position="561"/>
    </location>
</feature>
<feature type="compositionally biased region" description="Low complexity" evidence="11">
    <location>
        <begin position="1222"/>
        <end position="1248"/>
    </location>
</feature>
<feature type="region of interest" description="Disordered" evidence="11">
    <location>
        <begin position="1197"/>
        <end position="1248"/>
    </location>
</feature>
<dbReference type="EMBL" id="BDQF01000014">
    <property type="protein sequence ID" value="GAW82875.1"/>
    <property type="molecule type" value="Genomic_DNA"/>
</dbReference>
<feature type="region of interest" description="Disordered" evidence="11">
    <location>
        <begin position="849"/>
        <end position="878"/>
    </location>
</feature>
<keyword evidence="5" id="KW-0631">Potassium channel</keyword>
<feature type="transmembrane region" description="Helical" evidence="12">
    <location>
        <begin position="601"/>
        <end position="618"/>
    </location>
</feature>
<feature type="compositionally biased region" description="Basic and acidic residues" evidence="11">
    <location>
        <begin position="851"/>
        <end position="865"/>
    </location>
</feature>
<comment type="caution">
    <text evidence="13">The sequence shown here is derived from an EMBL/GenBank/DDBJ whole genome shotgun (WGS) entry which is preliminary data.</text>
</comment>
<dbReference type="RefSeq" id="XP_028545464.1">
    <property type="nucleotide sequence ID" value="XM_028689663.1"/>
</dbReference>
<keyword evidence="9 12" id="KW-0472">Membrane</keyword>
<dbReference type="OMA" id="IGHMKPI"/>
<evidence type="ECO:0000256" key="4">
    <source>
        <dbReference type="ARBA" id="ARBA00022692"/>
    </source>
</evidence>
<name>A0A1Y1JN47_PLAGO</name>
<evidence type="ECO:0000256" key="7">
    <source>
        <dbReference type="ARBA" id="ARBA00022989"/>
    </source>
</evidence>
<keyword evidence="7 12" id="KW-1133">Transmembrane helix</keyword>
<feature type="compositionally biased region" description="Basic and acidic residues" evidence="11">
    <location>
        <begin position="1203"/>
        <end position="1212"/>
    </location>
</feature>
<dbReference type="SUPFAM" id="SSF81324">
    <property type="entry name" value="Voltage-gated potassium channels"/>
    <property type="match status" value="1"/>
</dbReference>
<evidence type="ECO:0000256" key="1">
    <source>
        <dbReference type="ARBA" id="ARBA00004141"/>
    </source>
</evidence>
<dbReference type="GO" id="GO:0016020">
    <property type="term" value="C:membrane"/>
    <property type="evidence" value="ECO:0007669"/>
    <property type="project" value="UniProtKB-SubCell"/>
</dbReference>
<evidence type="ECO:0000256" key="9">
    <source>
        <dbReference type="ARBA" id="ARBA00023136"/>
    </source>
</evidence>
<feature type="transmembrane region" description="Helical" evidence="12">
    <location>
        <begin position="403"/>
        <end position="424"/>
    </location>
</feature>
<feature type="transmembrane region" description="Helical" evidence="12">
    <location>
        <begin position="37"/>
        <end position="56"/>
    </location>
</feature>
<evidence type="ECO:0000313" key="13">
    <source>
        <dbReference type="EMBL" id="GAW82875.1"/>
    </source>
</evidence>
<gene>
    <name evidence="13" type="ORF">PGO_131470</name>
</gene>